<organism evidence="2 3">
    <name type="scientific">Phocaeicola massiliensis B84634 = Timone 84634 = DSM 17679 = JCM 13223</name>
    <dbReference type="NCBI Taxonomy" id="1121098"/>
    <lineage>
        <taxon>Bacteria</taxon>
        <taxon>Pseudomonadati</taxon>
        <taxon>Bacteroidota</taxon>
        <taxon>Bacteroidia</taxon>
        <taxon>Bacteroidales</taxon>
        <taxon>Bacteroidaceae</taxon>
        <taxon>Phocaeicola</taxon>
    </lineage>
</organism>
<dbReference type="PATRIC" id="fig|1121098.3.peg.280"/>
<protein>
    <submittedName>
        <fullName evidence="2">Uncharacterized protein</fullName>
    </submittedName>
</protein>
<proteinExistence type="predicted"/>
<feature type="region of interest" description="Disordered" evidence="1">
    <location>
        <begin position="71"/>
        <end position="100"/>
    </location>
</feature>
<dbReference type="eggNOG" id="ENOG5031IQW">
    <property type="taxonomic scope" value="Bacteria"/>
</dbReference>
<dbReference type="RefSeq" id="WP_005936084.1">
    <property type="nucleotide sequence ID" value="NZ_KB890364.1"/>
</dbReference>
<evidence type="ECO:0000256" key="1">
    <source>
        <dbReference type="SAM" id="MobiDB-lite"/>
    </source>
</evidence>
<dbReference type="GeneID" id="60063640"/>
<reference evidence="2 3" key="1">
    <citation type="submission" date="2013-04" db="EMBL/GenBank/DDBJ databases">
        <title>The Genome Sequence of Bacteroides massiliensis DSM 17679.</title>
        <authorList>
            <consortium name="The Broad Institute Genomics Platform"/>
            <person name="Earl A."/>
            <person name="Ward D."/>
            <person name="Feldgarden M."/>
            <person name="Gevers D."/>
            <person name="Martens E."/>
            <person name="Fenner L."/>
            <person name="Roux V."/>
            <person name="Mallet M.N."/>
            <person name="Raoult D."/>
            <person name="Walker B."/>
            <person name="Young S."/>
            <person name="Zeng Q."/>
            <person name="Gargeya S."/>
            <person name="Fitzgerald M."/>
            <person name="Haas B."/>
            <person name="Abouelleil A."/>
            <person name="Allen A.W."/>
            <person name="Alvarado L."/>
            <person name="Arachchi H.M."/>
            <person name="Berlin A.M."/>
            <person name="Chapman S.B."/>
            <person name="Gainer-Dewar J."/>
            <person name="Goldberg J."/>
            <person name="Griggs A."/>
            <person name="Gujja S."/>
            <person name="Hansen M."/>
            <person name="Howarth C."/>
            <person name="Imamovic A."/>
            <person name="Ireland A."/>
            <person name="Larimer J."/>
            <person name="McCowan C."/>
            <person name="Murphy C."/>
            <person name="Pearson M."/>
            <person name="Poon T.W."/>
            <person name="Priest M."/>
            <person name="Roberts A."/>
            <person name="Saif S."/>
            <person name="Shea T."/>
            <person name="Sisk P."/>
            <person name="Sykes S."/>
            <person name="Wortman J."/>
            <person name="Nusbaum C."/>
            <person name="Birren B."/>
        </authorList>
    </citation>
    <scope>NUCLEOTIDE SEQUENCE [LARGE SCALE GENOMIC DNA]</scope>
    <source>
        <strain evidence="3">B84634 / Timone 84634 / DSM 17679 / JCM 13223</strain>
    </source>
</reference>
<dbReference type="OrthoDB" id="800015at2"/>
<evidence type="ECO:0000313" key="3">
    <source>
        <dbReference type="Proteomes" id="UP000017831"/>
    </source>
</evidence>
<dbReference type="HOGENOM" id="CLU_2535543_0_0_10"/>
<sequence>MKRKQESGHYEPPHSLFGIIGEVARATGWSVDYILKLDYITLMMIQMDIPRYVEKKKMTPDEIVRHFEEMDKLRQTNRPPESAPGKGVSPLDFFTHYAAK</sequence>
<gene>
    <name evidence="2" type="ORF">HMPREF1534_00280</name>
</gene>
<keyword evidence="3" id="KW-1185">Reference proteome</keyword>
<dbReference type="AlphaFoldDB" id="U6RNX7"/>
<evidence type="ECO:0000313" key="2">
    <source>
        <dbReference type="EMBL" id="EOA58314.1"/>
    </source>
</evidence>
<comment type="caution">
    <text evidence="2">The sequence shown here is derived from an EMBL/GenBank/DDBJ whole genome shotgun (WGS) entry which is preliminary data.</text>
</comment>
<dbReference type="Proteomes" id="UP000017831">
    <property type="component" value="Unassembled WGS sequence"/>
</dbReference>
<accession>U6RNX7</accession>
<dbReference type="STRING" id="1121098.HMPREF1534_00280"/>
<dbReference type="EMBL" id="AQHY01000004">
    <property type="protein sequence ID" value="EOA58314.1"/>
    <property type="molecule type" value="Genomic_DNA"/>
</dbReference>
<name>U6RNX7_9BACT</name>